<dbReference type="PANTHER" id="PTHR35174:SF3">
    <property type="entry name" value="BLL7171 PROTEIN"/>
    <property type="match status" value="1"/>
</dbReference>
<comment type="similarity">
    <text evidence="1">Belongs to the YciI family.</text>
</comment>
<dbReference type="SUPFAM" id="SSF54909">
    <property type="entry name" value="Dimeric alpha+beta barrel"/>
    <property type="match status" value="1"/>
</dbReference>
<feature type="domain" description="YCII-related" evidence="2">
    <location>
        <begin position="1"/>
        <end position="107"/>
    </location>
</feature>
<evidence type="ECO:0000256" key="1">
    <source>
        <dbReference type="ARBA" id="ARBA00007689"/>
    </source>
</evidence>
<protein>
    <recommendedName>
        <fullName evidence="2">YCII-related domain-containing protein</fullName>
    </recommendedName>
</protein>
<sequence>MKFMLLLYDNPDARHLLTPELMEDMGALMTELTASGELVATDAFAGTATTVKPQVGGAPVITDGPYAEAKEVMGGFLILECDAARANQIAADWPAAALTAAIEVRPLMVHDG</sequence>
<reference evidence="3" key="1">
    <citation type="submission" date="2022-12" db="EMBL/GenBank/DDBJ databases">
        <title>Paraconexibacter alkalitolerans sp. nov. and Baekduia alba sp. nov., isolated from soil and emended description of the genera Paraconexibacter (Chun et al., 2020) and Baekduia (An et al., 2020).</title>
        <authorList>
            <person name="Vieira S."/>
            <person name="Huber K.J."/>
            <person name="Geppert A."/>
            <person name="Wolf J."/>
            <person name="Neumann-Schaal M."/>
            <person name="Muesken M."/>
            <person name="Overmann J."/>
        </authorList>
    </citation>
    <scope>NUCLEOTIDE SEQUENCE</scope>
    <source>
        <strain evidence="3">AEG42_29</strain>
    </source>
</reference>
<proteinExistence type="inferred from homology"/>
<name>A0AAU7B088_9ACTN</name>
<accession>A0AAU7B088</accession>
<dbReference type="Pfam" id="PF03795">
    <property type="entry name" value="YCII"/>
    <property type="match status" value="1"/>
</dbReference>
<gene>
    <name evidence="3" type="ORF">DSM112329_04186</name>
</gene>
<dbReference type="InterPro" id="IPR011008">
    <property type="entry name" value="Dimeric_a/b-barrel"/>
</dbReference>
<dbReference type="RefSeq" id="WP_354698504.1">
    <property type="nucleotide sequence ID" value="NZ_CP114014.1"/>
</dbReference>
<dbReference type="EMBL" id="CP114014">
    <property type="protein sequence ID" value="XAY07305.1"/>
    <property type="molecule type" value="Genomic_DNA"/>
</dbReference>
<dbReference type="PANTHER" id="PTHR35174">
    <property type="entry name" value="BLL7171 PROTEIN-RELATED"/>
    <property type="match status" value="1"/>
</dbReference>
<dbReference type="InterPro" id="IPR005545">
    <property type="entry name" value="YCII"/>
</dbReference>
<dbReference type="KEGG" id="parq:DSM112329_04186"/>
<organism evidence="3">
    <name type="scientific">Paraconexibacter sp. AEG42_29</name>
    <dbReference type="NCBI Taxonomy" id="2997339"/>
    <lineage>
        <taxon>Bacteria</taxon>
        <taxon>Bacillati</taxon>
        <taxon>Actinomycetota</taxon>
        <taxon>Thermoleophilia</taxon>
        <taxon>Solirubrobacterales</taxon>
        <taxon>Paraconexibacteraceae</taxon>
        <taxon>Paraconexibacter</taxon>
    </lineage>
</organism>
<dbReference type="AlphaFoldDB" id="A0AAU7B088"/>
<evidence type="ECO:0000313" key="3">
    <source>
        <dbReference type="EMBL" id="XAY07305.1"/>
    </source>
</evidence>
<dbReference type="Gene3D" id="3.30.70.1060">
    <property type="entry name" value="Dimeric alpha+beta barrel"/>
    <property type="match status" value="1"/>
</dbReference>
<evidence type="ECO:0000259" key="2">
    <source>
        <dbReference type="Pfam" id="PF03795"/>
    </source>
</evidence>